<evidence type="ECO:0000313" key="3">
    <source>
        <dbReference type="Proteomes" id="UP000027195"/>
    </source>
</evidence>
<gene>
    <name evidence="2" type="ORF">BOTBODRAFT_141590</name>
</gene>
<dbReference type="Proteomes" id="UP000027195">
    <property type="component" value="Unassembled WGS sequence"/>
</dbReference>
<dbReference type="InParanoid" id="A0A067N0I8"/>
<dbReference type="EMBL" id="KL198016">
    <property type="protein sequence ID" value="KDQ21334.1"/>
    <property type="molecule type" value="Genomic_DNA"/>
</dbReference>
<feature type="transmembrane region" description="Helical" evidence="1">
    <location>
        <begin position="59"/>
        <end position="82"/>
    </location>
</feature>
<sequence>MVKSILNTRDLECQVPITEAPNPKSPPSYLQMYSQALPLSDNICKCAGIIFVYVMGWHIFLLCTHLNQLLTCLRLCIGMFGLPNNSTEVIIDEIAVDAVILASLASGAALLFGYAYSVYNKVVLRTEGGPGRGPGIILATLYSMSLALLLLAGGSFSLFAIRVGWMSTPLGFLTAVGRVPLVVFLILFFCLRS</sequence>
<feature type="transmembrane region" description="Helical" evidence="1">
    <location>
        <begin position="136"/>
        <end position="160"/>
    </location>
</feature>
<protein>
    <submittedName>
        <fullName evidence="2">Uncharacterized protein</fullName>
    </submittedName>
</protein>
<keyword evidence="3" id="KW-1185">Reference proteome</keyword>
<name>A0A067N0I8_BOTB1</name>
<dbReference type="AlphaFoldDB" id="A0A067N0I8"/>
<organism evidence="2 3">
    <name type="scientific">Botryobasidium botryosum (strain FD-172 SS1)</name>
    <dbReference type="NCBI Taxonomy" id="930990"/>
    <lineage>
        <taxon>Eukaryota</taxon>
        <taxon>Fungi</taxon>
        <taxon>Dikarya</taxon>
        <taxon>Basidiomycota</taxon>
        <taxon>Agaricomycotina</taxon>
        <taxon>Agaricomycetes</taxon>
        <taxon>Cantharellales</taxon>
        <taxon>Botryobasidiaceae</taxon>
        <taxon>Botryobasidium</taxon>
    </lineage>
</organism>
<proteinExistence type="predicted"/>
<reference evidence="3" key="1">
    <citation type="journal article" date="2014" name="Proc. Natl. Acad. Sci. U.S.A.">
        <title>Extensive sampling of basidiomycete genomes demonstrates inadequacy of the white-rot/brown-rot paradigm for wood decay fungi.</title>
        <authorList>
            <person name="Riley R."/>
            <person name="Salamov A.A."/>
            <person name="Brown D.W."/>
            <person name="Nagy L.G."/>
            <person name="Floudas D."/>
            <person name="Held B.W."/>
            <person name="Levasseur A."/>
            <person name="Lombard V."/>
            <person name="Morin E."/>
            <person name="Otillar R."/>
            <person name="Lindquist E.A."/>
            <person name="Sun H."/>
            <person name="LaButti K.M."/>
            <person name="Schmutz J."/>
            <person name="Jabbour D."/>
            <person name="Luo H."/>
            <person name="Baker S.E."/>
            <person name="Pisabarro A.G."/>
            <person name="Walton J.D."/>
            <person name="Blanchette R.A."/>
            <person name="Henrissat B."/>
            <person name="Martin F."/>
            <person name="Cullen D."/>
            <person name="Hibbett D.S."/>
            <person name="Grigoriev I.V."/>
        </authorList>
    </citation>
    <scope>NUCLEOTIDE SEQUENCE [LARGE SCALE GENOMIC DNA]</scope>
    <source>
        <strain evidence="3">FD-172 SS1</strain>
    </source>
</reference>
<evidence type="ECO:0000256" key="1">
    <source>
        <dbReference type="SAM" id="Phobius"/>
    </source>
</evidence>
<keyword evidence="1" id="KW-1133">Transmembrane helix</keyword>
<evidence type="ECO:0000313" key="2">
    <source>
        <dbReference type="EMBL" id="KDQ21334.1"/>
    </source>
</evidence>
<feature type="transmembrane region" description="Helical" evidence="1">
    <location>
        <begin position="172"/>
        <end position="191"/>
    </location>
</feature>
<keyword evidence="1" id="KW-0812">Transmembrane</keyword>
<dbReference type="HOGENOM" id="CLU_1408525_0_0_1"/>
<keyword evidence="1" id="KW-0472">Membrane</keyword>
<feature type="transmembrane region" description="Helical" evidence="1">
    <location>
        <begin position="94"/>
        <end position="116"/>
    </location>
</feature>
<accession>A0A067N0I8</accession>